<dbReference type="EMBL" id="BDGG01000001">
    <property type="protein sequence ID" value="GAU90048.1"/>
    <property type="molecule type" value="Genomic_DNA"/>
</dbReference>
<comment type="caution">
    <text evidence="1">The sequence shown here is derived from an EMBL/GenBank/DDBJ whole genome shotgun (WGS) entry which is preliminary data.</text>
</comment>
<evidence type="ECO:0000313" key="2">
    <source>
        <dbReference type="Proteomes" id="UP000186922"/>
    </source>
</evidence>
<sequence>MEIPILEEKDGKSRMEKLRKINRMEMSLSIFPPRAPTVRKNGDAMYAEFNVTEHIVRYKRAGQEYGETARRV</sequence>
<reference evidence="1 2" key="1">
    <citation type="journal article" date="2016" name="Nat. Commun.">
        <title>Extremotolerant tardigrade genome and improved radiotolerance of human cultured cells by tardigrade-unique protein.</title>
        <authorList>
            <person name="Hashimoto T."/>
            <person name="Horikawa D.D."/>
            <person name="Saito Y."/>
            <person name="Kuwahara H."/>
            <person name="Kozuka-Hata H."/>
            <person name="Shin-I T."/>
            <person name="Minakuchi Y."/>
            <person name="Ohishi K."/>
            <person name="Motoyama A."/>
            <person name="Aizu T."/>
            <person name="Enomoto A."/>
            <person name="Kondo K."/>
            <person name="Tanaka S."/>
            <person name="Hara Y."/>
            <person name="Koshikawa S."/>
            <person name="Sagara H."/>
            <person name="Miura T."/>
            <person name="Yokobori S."/>
            <person name="Miyagawa K."/>
            <person name="Suzuki Y."/>
            <person name="Kubo T."/>
            <person name="Oyama M."/>
            <person name="Kohara Y."/>
            <person name="Fujiyama A."/>
            <person name="Arakawa K."/>
            <person name="Katayama T."/>
            <person name="Toyoda A."/>
            <person name="Kunieda T."/>
        </authorList>
    </citation>
    <scope>NUCLEOTIDE SEQUENCE [LARGE SCALE GENOMIC DNA]</scope>
    <source>
        <strain evidence="1 2">YOKOZUNA-1</strain>
    </source>
</reference>
<protein>
    <submittedName>
        <fullName evidence="1">Uncharacterized protein</fullName>
    </submittedName>
</protein>
<gene>
    <name evidence="1" type="primary">RvY_02524-1</name>
    <name evidence="1" type="synonym">RvY_02524.1</name>
    <name evidence="1" type="ORF">RvY_02524</name>
</gene>
<accession>A0A1D1UV51</accession>
<keyword evidence="2" id="KW-1185">Reference proteome</keyword>
<name>A0A1D1UV51_RAMVA</name>
<evidence type="ECO:0000313" key="1">
    <source>
        <dbReference type="EMBL" id="GAU90048.1"/>
    </source>
</evidence>
<dbReference type="AlphaFoldDB" id="A0A1D1UV51"/>
<proteinExistence type="predicted"/>
<organism evidence="1 2">
    <name type="scientific">Ramazzottius varieornatus</name>
    <name type="common">Water bear</name>
    <name type="synonym">Tardigrade</name>
    <dbReference type="NCBI Taxonomy" id="947166"/>
    <lineage>
        <taxon>Eukaryota</taxon>
        <taxon>Metazoa</taxon>
        <taxon>Ecdysozoa</taxon>
        <taxon>Tardigrada</taxon>
        <taxon>Eutardigrada</taxon>
        <taxon>Parachela</taxon>
        <taxon>Hypsibioidea</taxon>
        <taxon>Ramazzottiidae</taxon>
        <taxon>Ramazzottius</taxon>
    </lineage>
</organism>
<dbReference type="Proteomes" id="UP000186922">
    <property type="component" value="Unassembled WGS sequence"/>
</dbReference>